<feature type="compositionally biased region" description="Low complexity" evidence="11">
    <location>
        <begin position="715"/>
        <end position="730"/>
    </location>
</feature>
<dbReference type="STRING" id="7739.C3ZYU6"/>
<evidence type="ECO:0000256" key="9">
    <source>
        <dbReference type="ARBA" id="ARBA00022807"/>
    </source>
</evidence>
<dbReference type="GO" id="GO:0070530">
    <property type="term" value="F:K63-linked polyubiquitin modification-dependent protein binding"/>
    <property type="evidence" value="ECO:0000318"/>
    <property type="project" value="GO_Central"/>
</dbReference>
<dbReference type="Proteomes" id="UP000001554">
    <property type="component" value="Chromosome 9"/>
</dbReference>
<feature type="domain" description="OTU" evidence="12">
    <location>
        <begin position="23"/>
        <end position="87"/>
    </location>
</feature>
<feature type="region of interest" description="Disordered" evidence="11">
    <location>
        <begin position="769"/>
        <end position="798"/>
    </location>
</feature>
<feature type="region of interest" description="Disordered" evidence="11">
    <location>
        <begin position="819"/>
        <end position="883"/>
    </location>
</feature>
<reference evidence="15" key="3">
    <citation type="submission" date="2025-04" db="UniProtKB">
        <authorList>
            <consortium name="RefSeq"/>
        </authorList>
    </citation>
    <scope>IDENTIFICATION</scope>
    <source>
        <strain evidence="15">S238N-H82</strain>
        <tissue evidence="15">Testes</tissue>
    </source>
</reference>
<feature type="compositionally biased region" description="Polar residues" evidence="11">
    <location>
        <begin position="835"/>
        <end position="846"/>
    </location>
</feature>
<evidence type="ECO:0000313" key="15">
    <source>
        <dbReference type="RefSeq" id="XP_035687786.1"/>
    </source>
</evidence>
<reference evidence="14" key="2">
    <citation type="journal article" date="2020" name="Nat. Ecol. Evol.">
        <title>Deeply conserved synteny resolves early events in vertebrate evolution.</title>
        <authorList>
            <person name="Simakov O."/>
            <person name="Marletaz F."/>
            <person name="Yue J.X."/>
            <person name="O'Connell B."/>
            <person name="Jenkins J."/>
            <person name="Brandt A."/>
            <person name="Calef R."/>
            <person name="Tung C.H."/>
            <person name="Huang T.K."/>
            <person name="Schmutz J."/>
            <person name="Satoh N."/>
            <person name="Yu J.K."/>
            <person name="Putnam N.H."/>
            <person name="Green R.E."/>
            <person name="Rokhsar D.S."/>
        </authorList>
    </citation>
    <scope>NUCLEOTIDE SEQUENCE [LARGE SCALE GENOMIC DNA]</scope>
    <source>
        <strain evidence="14">S238N-H82</strain>
    </source>
</reference>
<comment type="catalytic activity">
    <reaction evidence="1">
        <text>Thiol-dependent hydrolysis of ester, thioester, amide, peptide and isopeptide bonds formed by the C-terminal Gly of ubiquitin (a 76-residue protein attached to proteins as an intracellular targeting signal).</text>
        <dbReference type="EC" id="3.4.19.12"/>
    </reaction>
</comment>
<evidence type="ECO:0000256" key="11">
    <source>
        <dbReference type="SAM" id="MobiDB-lite"/>
    </source>
</evidence>
<evidence type="ECO:0000256" key="5">
    <source>
        <dbReference type="ARBA" id="ARBA00022723"/>
    </source>
</evidence>
<keyword evidence="9" id="KW-0788">Thiol protease</keyword>
<dbReference type="EMBL" id="GG666737">
    <property type="protein sequence ID" value="EEN42265.1"/>
    <property type="molecule type" value="Genomic_DNA"/>
</dbReference>
<keyword evidence="10" id="KW-0862">Zinc</keyword>
<comment type="similarity">
    <text evidence="2">Belongs to the peptidase C64 family.</text>
</comment>
<keyword evidence="14" id="KW-1185">Reference proteome</keyword>
<gene>
    <name evidence="15" type="primary">LOC118423658</name>
    <name evidence="13" type="ORF">BRAFLDRAFT_109338</name>
</gene>
<feature type="region of interest" description="Disordered" evidence="11">
    <location>
        <begin position="696"/>
        <end position="731"/>
    </location>
</feature>
<keyword evidence="8" id="KW-0378">Hydrolase</keyword>
<dbReference type="GO" id="GO:0007010">
    <property type="term" value="P:cytoskeleton organization"/>
    <property type="evidence" value="ECO:0000318"/>
    <property type="project" value="GO_Central"/>
</dbReference>
<dbReference type="Pfam" id="PF02338">
    <property type="entry name" value="OTU"/>
    <property type="match status" value="1"/>
</dbReference>
<evidence type="ECO:0000256" key="10">
    <source>
        <dbReference type="ARBA" id="ARBA00022833"/>
    </source>
</evidence>
<dbReference type="RefSeq" id="XP_035687786.1">
    <property type="nucleotide sequence ID" value="XM_035831893.1"/>
</dbReference>
<keyword evidence="6" id="KW-0863">Zinc-finger</keyword>
<feature type="compositionally biased region" description="Polar residues" evidence="11">
    <location>
        <begin position="452"/>
        <end position="461"/>
    </location>
</feature>
<dbReference type="AlphaFoldDB" id="C3ZYU6"/>
<evidence type="ECO:0000256" key="8">
    <source>
        <dbReference type="ARBA" id="ARBA00022801"/>
    </source>
</evidence>
<evidence type="ECO:0000313" key="14">
    <source>
        <dbReference type="Proteomes" id="UP000001554"/>
    </source>
</evidence>
<feature type="region of interest" description="Disordered" evidence="11">
    <location>
        <begin position="205"/>
        <end position="241"/>
    </location>
</feature>
<dbReference type="GO" id="GO:0005737">
    <property type="term" value="C:cytoplasm"/>
    <property type="evidence" value="ECO:0000318"/>
    <property type="project" value="GO_Central"/>
</dbReference>
<dbReference type="GO" id="GO:0030177">
    <property type="term" value="P:positive regulation of Wnt signaling pathway"/>
    <property type="evidence" value="ECO:0000318"/>
    <property type="project" value="GO_Central"/>
</dbReference>
<feature type="compositionally biased region" description="Polar residues" evidence="11">
    <location>
        <begin position="769"/>
        <end position="790"/>
    </location>
</feature>
<feature type="compositionally biased region" description="Low complexity" evidence="11">
    <location>
        <begin position="494"/>
        <end position="507"/>
    </location>
</feature>
<dbReference type="PANTHER" id="PTHR13367">
    <property type="entry name" value="UBIQUITIN THIOESTERASE"/>
    <property type="match status" value="1"/>
</dbReference>
<evidence type="ECO:0000313" key="13">
    <source>
        <dbReference type="EMBL" id="EEN42265.1"/>
    </source>
</evidence>
<keyword evidence="7" id="KW-0833">Ubl conjugation pathway</keyword>
<protein>
    <recommendedName>
        <fullName evidence="3">ubiquitinyl hydrolase 1</fullName>
        <ecNumber evidence="3">3.4.19.12</ecNumber>
    </recommendedName>
</protein>
<evidence type="ECO:0000256" key="1">
    <source>
        <dbReference type="ARBA" id="ARBA00000707"/>
    </source>
</evidence>
<dbReference type="GO" id="GO:0016477">
    <property type="term" value="P:cell migration"/>
    <property type="evidence" value="ECO:0000318"/>
    <property type="project" value="GO_Central"/>
</dbReference>
<evidence type="ECO:0000259" key="12">
    <source>
        <dbReference type="Pfam" id="PF02338"/>
    </source>
</evidence>
<evidence type="ECO:0000256" key="7">
    <source>
        <dbReference type="ARBA" id="ARBA00022786"/>
    </source>
</evidence>
<dbReference type="OrthoDB" id="10064699at2759"/>
<feature type="compositionally biased region" description="Basic and acidic residues" evidence="11">
    <location>
        <begin position="512"/>
        <end position="521"/>
    </location>
</feature>
<organism>
    <name type="scientific">Branchiostoma floridae</name>
    <name type="common">Florida lancelet</name>
    <name type="synonym">Amphioxus</name>
    <dbReference type="NCBI Taxonomy" id="7739"/>
    <lineage>
        <taxon>Eukaryota</taxon>
        <taxon>Metazoa</taxon>
        <taxon>Chordata</taxon>
        <taxon>Cephalochordata</taxon>
        <taxon>Leptocardii</taxon>
        <taxon>Amphioxiformes</taxon>
        <taxon>Branchiostomatidae</taxon>
        <taxon>Branchiostoma</taxon>
    </lineage>
</organism>
<feature type="compositionally biased region" description="Polar residues" evidence="11">
    <location>
        <begin position="364"/>
        <end position="380"/>
    </location>
</feature>
<dbReference type="InterPro" id="IPR003323">
    <property type="entry name" value="OTU_dom"/>
</dbReference>
<feature type="compositionally biased region" description="Polar residues" evidence="11">
    <location>
        <begin position="297"/>
        <end position="312"/>
    </location>
</feature>
<dbReference type="InParanoid" id="C3ZYU6"/>
<evidence type="ECO:0000256" key="4">
    <source>
        <dbReference type="ARBA" id="ARBA00022670"/>
    </source>
</evidence>
<evidence type="ECO:0000256" key="2">
    <source>
        <dbReference type="ARBA" id="ARBA00005865"/>
    </source>
</evidence>
<feature type="compositionally biased region" description="Polar residues" evidence="11">
    <location>
        <begin position="522"/>
        <end position="535"/>
    </location>
</feature>
<reference evidence="13" key="1">
    <citation type="journal article" date="2008" name="Nature">
        <title>The amphioxus genome and the evolution of the chordate karyotype.</title>
        <authorList>
            <consortium name="US DOE Joint Genome Institute (JGI-PGF)"/>
            <person name="Putnam N.H."/>
            <person name="Butts T."/>
            <person name="Ferrier D.E.K."/>
            <person name="Furlong R.F."/>
            <person name="Hellsten U."/>
            <person name="Kawashima T."/>
            <person name="Robinson-Rechavi M."/>
            <person name="Shoguchi E."/>
            <person name="Terry A."/>
            <person name="Yu J.-K."/>
            <person name="Benito-Gutierrez E.L."/>
            <person name="Dubchak I."/>
            <person name="Garcia-Fernandez J."/>
            <person name="Gibson-Brown J.J."/>
            <person name="Grigoriev I.V."/>
            <person name="Horton A.C."/>
            <person name="de Jong P.J."/>
            <person name="Jurka J."/>
            <person name="Kapitonov V.V."/>
            <person name="Kohara Y."/>
            <person name="Kuroki Y."/>
            <person name="Lindquist E."/>
            <person name="Lucas S."/>
            <person name="Osoegawa K."/>
            <person name="Pennacchio L.A."/>
            <person name="Salamov A.A."/>
            <person name="Satou Y."/>
            <person name="Sauka-Spengler T."/>
            <person name="Schmutz J."/>
            <person name="Shin-I T."/>
            <person name="Toyoda A."/>
            <person name="Bronner-Fraser M."/>
            <person name="Fujiyama A."/>
            <person name="Holland L.Z."/>
            <person name="Holland P.W.H."/>
            <person name="Satoh N."/>
            <person name="Rokhsar D.S."/>
        </authorList>
    </citation>
    <scope>NUCLEOTIDE SEQUENCE [LARGE SCALE GENOMIC DNA]</scope>
    <source>
        <strain evidence="13">S238N-H82</strain>
        <tissue evidence="13">Testes</tissue>
    </source>
</reference>
<accession>C3ZYU6</accession>
<feature type="region of interest" description="Disordered" evidence="11">
    <location>
        <begin position="297"/>
        <end position="540"/>
    </location>
</feature>
<evidence type="ECO:0000256" key="6">
    <source>
        <dbReference type="ARBA" id="ARBA00022771"/>
    </source>
</evidence>
<dbReference type="EC" id="3.4.19.12" evidence="3"/>
<dbReference type="GO" id="GO:0005634">
    <property type="term" value="C:nucleus"/>
    <property type="evidence" value="ECO:0000318"/>
    <property type="project" value="GO_Central"/>
</dbReference>
<feature type="compositionally biased region" description="Polar residues" evidence="11">
    <location>
        <begin position="207"/>
        <end position="222"/>
    </location>
</feature>
<sequence length="909" mass="97960">MVQMASAAPNETEPNQTRYRPLEEFHIFVIANILHRPIVVFADTSVRDDEGNSWAPIPFGGIYLPLLHTPAECVRSPILLGYNNQHFTPLLTTQTPPQNGASPSTQHPPQTISLMRQTGERLPVQYILPEEEDRDVLSEYLNIIPAADSSDDTLLAALDITPLPDHLNLFKDLVECDCEGTPQQRNGSLTLSSFQKPVSVVRPLAKATSNSPTDNTTRTTESMRMPVPCTEDVDGPQASHSPMDESLLRMKLHQGEQTATVVNPEQLRMAPPDYAAATVPPLPIQENIATLSNFGQSQHTIAGPSGSSSVQPRASAPPLPSQRNIANPLNGADTGRSQVQQHVANEEGQHSDGMIMQDIHRTPNGRNKNSQNDGSVSAASRPSYAAAVKSNPGPVPRQSAPKPKLFSAPPRKPTCKNPECKGSPCPQNGGYCTKCHRKNSAEKRRERRESLTSRQGSSSRAGTPVHIGRTVNQKHKQKGAQTMKPKRPQTAVTSSSSLVVQKSQQQQARGKSTGEHSDRNTQRSGTLGPHQSYSPETPPSKVFEASMQAKRNTSSIRGKPASFARTYATDVPSQVQLPGPAQYPDLGGTCKMAGCSGLGLPQAGGFCLDCWSKQEDAALVNMQQSQTANSRAQVSSRAPRNNYKEAKRKANLPAMRNGGINPALQPCTAPSCEGVVDERVHAALCPECFSHLERRNSSPTQSQAGSGGAADSLRSPSTSTSAPSPVQPAVHFAQEPNVQRCVTKGCKRSATRENGFFCGIHAASGNLQQGWSHHQGSTNNTSQQFQSYTQPPSISSSAPISLTFNGTVEQLHVHHHHYPAQNVPQSNGTGGLESQPRSPFSAQEAPQSGLGMRGSESMPWQSNGFPSRMHNNGAAAPVSEYGPVCPKCGKPGNAWFNDLCQKCQQQQQK</sequence>
<keyword evidence="4" id="KW-0645">Protease</keyword>
<dbReference type="GO" id="GO:0008270">
    <property type="term" value="F:zinc ion binding"/>
    <property type="evidence" value="ECO:0007669"/>
    <property type="project" value="UniProtKB-KW"/>
</dbReference>
<dbReference type="eggNOG" id="KOG4345">
    <property type="taxonomic scope" value="Eukaryota"/>
</dbReference>
<keyword evidence="5" id="KW-0479">Metal-binding</keyword>
<dbReference type="GO" id="GO:0004843">
    <property type="term" value="F:cysteine-type deubiquitinase activity"/>
    <property type="evidence" value="ECO:0000318"/>
    <property type="project" value="GO_Central"/>
</dbReference>
<dbReference type="KEGG" id="bfo:118423658"/>
<proteinExistence type="inferred from homology"/>
<dbReference type="MEROPS" id="C64.002"/>
<dbReference type="PANTHER" id="PTHR13367:SF3">
    <property type="entry name" value="TUMOR NECROSIS FACTOR ALPHA-INDUCED PROTEIN 3"/>
    <property type="match status" value="1"/>
</dbReference>
<dbReference type="GeneID" id="118423658"/>
<dbReference type="GO" id="GO:0071947">
    <property type="term" value="P:protein deubiquitination involved in ubiquitin-dependent protein catabolic process"/>
    <property type="evidence" value="ECO:0000318"/>
    <property type="project" value="GO_Central"/>
</dbReference>
<name>C3ZYU6_BRAFL</name>
<evidence type="ECO:0000256" key="3">
    <source>
        <dbReference type="ARBA" id="ARBA00012759"/>
    </source>
</evidence>
<dbReference type="InterPro" id="IPR051346">
    <property type="entry name" value="OTU_Deubiquitinase"/>
</dbReference>
<feature type="compositionally biased region" description="Basic and acidic residues" evidence="11">
    <location>
        <begin position="439"/>
        <end position="451"/>
    </location>
</feature>